<keyword evidence="2" id="KW-1185">Reference proteome</keyword>
<evidence type="ECO:0000313" key="2">
    <source>
        <dbReference type="Proteomes" id="UP000217199"/>
    </source>
</evidence>
<gene>
    <name evidence="1" type="ORF">PNOK_0524400</name>
</gene>
<evidence type="ECO:0000313" key="1">
    <source>
        <dbReference type="EMBL" id="PAV18402.1"/>
    </source>
</evidence>
<organism evidence="1 2">
    <name type="scientific">Pyrrhoderma noxium</name>
    <dbReference type="NCBI Taxonomy" id="2282107"/>
    <lineage>
        <taxon>Eukaryota</taxon>
        <taxon>Fungi</taxon>
        <taxon>Dikarya</taxon>
        <taxon>Basidiomycota</taxon>
        <taxon>Agaricomycotina</taxon>
        <taxon>Agaricomycetes</taxon>
        <taxon>Hymenochaetales</taxon>
        <taxon>Hymenochaetaceae</taxon>
        <taxon>Pyrrhoderma</taxon>
    </lineage>
</organism>
<dbReference type="Proteomes" id="UP000217199">
    <property type="component" value="Unassembled WGS sequence"/>
</dbReference>
<dbReference type="EMBL" id="NBII01000005">
    <property type="protein sequence ID" value="PAV18402.1"/>
    <property type="molecule type" value="Genomic_DNA"/>
</dbReference>
<dbReference type="AlphaFoldDB" id="A0A286UFK6"/>
<accession>A0A286UFK6</accession>
<dbReference type="InParanoid" id="A0A286UFK6"/>
<protein>
    <submittedName>
        <fullName evidence="1">Uncharacterized protein</fullName>
    </submittedName>
</protein>
<sequence length="126" mass="14808">MSNSNLIYLNAYVFAKRHDKAADFHDNHGDELLSLAINFFPFYSTNALEAEDPHQHFFLQIVNPSFCFPSFPVYDIILWKTGYESISICSYTTHMLLKQYSGRIIARRNEDMCFKRIKRLRESLAM</sequence>
<name>A0A286UFK6_9AGAM</name>
<reference evidence="1 2" key="1">
    <citation type="journal article" date="2017" name="Mol. Ecol.">
        <title>Comparative and population genomic landscape of Phellinus noxius: A hypervariable fungus causing root rot in trees.</title>
        <authorList>
            <person name="Chung C.L."/>
            <person name="Lee T.J."/>
            <person name="Akiba M."/>
            <person name="Lee H.H."/>
            <person name="Kuo T.H."/>
            <person name="Liu D."/>
            <person name="Ke H.M."/>
            <person name="Yokoi T."/>
            <person name="Roa M.B."/>
            <person name="Lu M.J."/>
            <person name="Chang Y.Y."/>
            <person name="Ann P.J."/>
            <person name="Tsai J.N."/>
            <person name="Chen C.Y."/>
            <person name="Tzean S.S."/>
            <person name="Ota Y."/>
            <person name="Hattori T."/>
            <person name="Sahashi N."/>
            <person name="Liou R.F."/>
            <person name="Kikuchi T."/>
            <person name="Tsai I.J."/>
        </authorList>
    </citation>
    <scope>NUCLEOTIDE SEQUENCE [LARGE SCALE GENOMIC DNA]</scope>
    <source>
        <strain evidence="1 2">FFPRI411160</strain>
    </source>
</reference>
<comment type="caution">
    <text evidence="1">The sequence shown here is derived from an EMBL/GenBank/DDBJ whole genome shotgun (WGS) entry which is preliminary data.</text>
</comment>
<proteinExistence type="predicted"/>